<dbReference type="RefSeq" id="WP_053995455.1">
    <property type="nucleotide sequence ID" value="NZ_CP065643.1"/>
</dbReference>
<dbReference type="PATRIC" id="fig|33935.3.peg.3515"/>
<dbReference type="EMBL" id="LGCI01000008">
    <property type="protein sequence ID" value="KOY81887.1"/>
    <property type="molecule type" value="Genomic_DNA"/>
</dbReference>
<protein>
    <submittedName>
        <fullName evidence="1">Phage-like protein</fullName>
    </submittedName>
</protein>
<dbReference type="STRING" id="33935.ADM90_13330"/>
<keyword evidence="2" id="KW-1185">Reference proteome</keyword>
<evidence type="ECO:0000313" key="1">
    <source>
        <dbReference type="EMBL" id="KOY81887.1"/>
    </source>
</evidence>
<evidence type="ECO:0000313" key="2">
    <source>
        <dbReference type="Proteomes" id="UP000037977"/>
    </source>
</evidence>
<gene>
    <name evidence="1" type="ORF">ADM90_13330</name>
</gene>
<name>A0A0N0CVU4_9BACI</name>
<comment type="caution">
    <text evidence="1">The sequence shown here is derived from an EMBL/GenBank/DDBJ whole genome shotgun (WGS) entry which is preliminary data.</text>
</comment>
<sequence length="604" mass="70112">MEKSNSIERKKTSIENSIGLYCELLMALNTDSNILINNKENYYYLEGKGNNGDSREDPLSNFIIEPLYFTKSKKGITKFILKFISNNHSKVVELDGETLAINHSFKKFCINQGKFNWKGKQHHLDDLIDFIMVGASKEITMIPYIGWNSKEKIWIFPTHAYSQGNVYFPNNDGVFEIDNSYFKLEVDKDDEYFIQPHISTEPSKKEIVEYFRDLKMLYKDYSYLGFGYIASSFHVDAITEKTDFFPFLYTHGKAGHGKSAFINIISKFSGMKVSLTNPPSLDGLRKGISGKASLPFIIDEAEDKNDRSRGRDFFKYLSDTIKVIYMRSILKRGHKDEERLVYYPIRGTLFLGGEVLTSVASIIQRSILIDSSKITKNEDVYKKVKDSQMPFWIGQFLMRTSHVWQSYFLDLYDEITAYFIKQGWTNIDVRIRCNYAIFLAGALAAIKHLNNYFEMELISEDELKTIYLFIYEEMKETKRMTESDHPSMQFLMKIGLLANKGVLSKDIDYKCIKQKDGHVYLYLAPSNVIEAYKSNEKTPFYTTSHKAIKDLQNQSFFWGTRKLRIGQSQPTAWIIQLTHPNNPELIKEGIIHPDLPDTMVYFYN</sequence>
<organism evidence="1 2">
    <name type="scientific">Lysinibacillus macroides</name>
    <dbReference type="NCBI Taxonomy" id="33935"/>
    <lineage>
        <taxon>Bacteria</taxon>
        <taxon>Bacillati</taxon>
        <taxon>Bacillota</taxon>
        <taxon>Bacilli</taxon>
        <taxon>Bacillales</taxon>
        <taxon>Bacillaceae</taxon>
        <taxon>Lysinibacillus</taxon>
    </lineage>
</organism>
<proteinExistence type="predicted"/>
<dbReference type="AlphaFoldDB" id="A0A0N0CVU4"/>
<reference evidence="1 2" key="1">
    <citation type="submission" date="2015-07" db="EMBL/GenBank/DDBJ databases">
        <title>Genome sequencing project for genomic taxonomy and phylogenomics of Bacillus-like bacteria.</title>
        <authorList>
            <person name="Liu B."/>
            <person name="Wang J."/>
            <person name="Zhu Y."/>
            <person name="Liu G."/>
            <person name="Chen Q."/>
            <person name="Chen Z."/>
            <person name="Che J."/>
            <person name="Ge C."/>
            <person name="Shi H."/>
            <person name="Pan Z."/>
            <person name="Liu X."/>
        </authorList>
    </citation>
    <scope>NUCLEOTIDE SEQUENCE [LARGE SCALE GENOMIC DNA]</scope>
    <source>
        <strain evidence="1 2">DSM 54</strain>
    </source>
</reference>
<accession>A0A0N0CVU4</accession>
<dbReference type="Proteomes" id="UP000037977">
    <property type="component" value="Unassembled WGS sequence"/>
</dbReference>